<dbReference type="InParanoid" id="A0A369JGD9"/>
<comment type="caution">
    <text evidence="4">The sequence shown here is derived from an EMBL/GenBank/DDBJ whole genome shotgun (WGS) entry which is preliminary data.</text>
</comment>
<dbReference type="STRING" id="39966.A0A369JGD9"/>
<dbReference type="InterPro" id="IPR036291">
    <property type="entry name" value="NAD(P)-bd_dom_sf"/>
</dbReference>
<dbReference type="SUPFAM" id="SSF51735">
    <property type="entry name" value="NAD(P)-binding Rossmann-fold domains"/>
    <property type="match status" value="1"/>
</dbReference>
<feature type="domain" description="NAD-dependent epimerase/dehydratase" evidence="3">
    <location>
        <begin position="9"/>
        <end position="264"/>
    </location>
</feature>
<protein>
    <submittedName>
        <fullName evidence="4">Ketoreductase azaE</fullName>
    </submittedName>
</protein>
<evidence type="ECO:0000313" key="4">
    <source>
        <dbReference type="EMBL" id="RDB20372.1"/>
    </source>
</evidence>
<dbReference type="CDD" id="cd05227">
    <property type="entry name" value="AR_SDR_e"/>
    <property type="match status" value="1"/>
</dbReference>
<evidence type="ECO:0000313" key="5">
    <source>
        <dbReference type="Proteomes" id="UP000076154"/>
    </source>
</evidence>
<dbReference type="Gene3D" id="3.40.50.720">
    <property type="entry name" value="NAD(P)-binding Rossmann-like Domain"/>
    <property type="match status" value="1"/>
</dbReference>
<reference evidence="4" key="1">
    <citation type="submission" date="2018-04" db="EMBL/GenBank/DDBJ databases">
        <title>Whole genome sequencing of Hypsizygus marmoreus.</title>
        <authorList>
            <person name="Choi I.-G."/>
            <person name="Min B."/>
            <person name="Kim J.-G."/>
            <person name="Kim S."/>
            <person name="Oh Y.-L."/>
            <person name="Kong W.-S."/>
            <person name="Park H."/>
            <person name="Jeong J."/>
            <person name="Song E.-S."/>
        </authorList>
    </citation>
    <scope>NUCLEOTIDE SEQUENCE [LARGE SCALE GENOMIC DNA]</scope>
    <source>
        <strain evidence="4">51987-8</strain>
    </source>
</reference>
<dbReference type="InterPro" id="IPR001509">
    <property type="entry name" value="Epimerase_deHydtase"/>
</dbReference>
<dbReference type="EMBL" id="LUEZ02000069">
    <property type="protein sequence ID" value="RDB20372.1"/>
    <property type="molecule type" value="Genomic_DNA"/>
</dbReference>
<evidence type="ECO:0000256" key="1">
    <source>
        <dbReference type="ARBA" id="ARBA00023002"/>
    </source>
</evidence>
<dbReference type="OrthoDB" id="2735536at2759"/>
<evidence type="ECO:0000256" key="2">
    <source>
        <dbReference type="ARBA" id="ARBA00023445"/>
    </source>
</evidence>
<dbReference type="Proteomes" id="UP000076154">
    <property type="component" value="Unassembled WGS sequence"/>
</dbReference>
<dbReference type="GO" id="GO:0016616">
    <property type="term" value="F:oxidoreductase activity, acting on the CH-OH group of donors, NAD or NADP as acceptor"/>
    <property type="evidence" value="ECO:0007669"/>
    <property type="project" value="TreeGrafter"/>
</dbReference>
<organism evidence="4 5">
    <name type="scientific">Hypsizygus marmoreus</name>
    <name type="common">White beech mushroom</name>
    <name type="synonym">Agaricus marmoreus</name>
    <dbReference type="NCBI Taxonomy" id="39966"/>
    <lineage>
        <taxon>Eukaryota</taxon>
        <taxon>Fungi</taxon>
        <taxon>Dikarya</taxon>
        <taxon>Basidiomycota</taxon>
        <taxon>Agaricomycotina</taxon>
        <taxon>Agaricomycetes</taxon>
        <taxon>Agaricomycetidae</taxon>
        <taxon>Agaricales</taxon>
        <taxon>Tricholomatineae</taxon>
        <taxon>Lyophyllaceae</taxon>
        <taxon>Hypsizygus</taxon>
    </lineage>
</organism>
<dbReference type="InterPro" id="IPR050425">
    <property type="entry name" value="NAD(P)_dehydrat-like"/>
</dbReference>
<sequence length="344" mass="38048">MPAVTSGKVLVSGANGFIASWVIRDLLEKGYSVRGTVRSTAKGQHLLDLYKKYGDKFELVIVEDITKEGAFDEAVKGVDAIEHTASPFHYKTEDPKDYIEPAVNGTIGILKSALKNAPTVKRVVVTSSVASFLNFQPGLQHLGESDWNTLSVKELEEKGWDCLGIHKYCASKTLAERAAWDFARENAVPWDTITVSPPFVFGYAIHEVDKPENLNESLSVLYKALVKGTTPEAELTQSGNNWIDVRDLAEAHTRALQKDDAAGHRFIVTAGPHLLQDFINIAHTLDPSPIPKEKFPPAIPEDKLPGPTITYDTTPAQDILGLTYRTKEETTRDFLTDIAKRGWY</sequence>
<dbReference type="PANTHER" id="PTHR10366:SF564">
    <property type="entry name" value="STEROL-4-ALPHA-CARBOXYLATE 3-DEHYDROGENASE, DECARBOXYLATING"/>
    <property type="match status" value="1"/>
</dbReference>
<keyword evidence="1" id="KW-0560">Oxidoreductase</keyword>
<name>A0A369JGD9_HYPMA</name>
<accession>A0A369JGD9</accession>
<dbReference type="PANTHER" id="PTHR10366">
    <property type="entry name" value="NAD DEPENDENT EPIMERASE/DEHYDRATASE"/>
    <property type="match status" value="1"/>
</dbReference>
<keyword evidence="5" id="KW-1185">Reference proteome</keyword>
<evidence type="ECO:0000259" key="3">
    <source>
        <dbReference type="Pfam" id="PF01370"/>
    </source>
</evidence>
<dbReference type="Pfam" id="PF01370">
    <property type="entry name" value="Epimerase"/>
    <property type="match status" value="1"/>
</dbReference>
<comment type="similarity">
    <text evidence="2">Belongs to the NAD(P)-dependent epimerase/dehydratase family. Dihydroflavonol-4-reductase subfamily.</text>
</comment>
<proteinExistence type="inferred from homology"/>
<dbReference type="FunCoup" id="A0A369JGD9">
    <property type="interactions" value="60"/>
</dbReference>
<dbReference type="AlphaFoldDB" id="A0A369JGD9"/>
<gene>
    <name evidence="4" type="primary">azaE</name>
    <name evidence="4" type="ORF">Hypma_012571</name>
</gene>